<accession>A0A4Y7R9E3</accession>
<evidence type="ECO:0000313" key="3">
    <source>
        <dbReference type="Proteomes" id="UP000298324"/>
    </source>
</evidence>
<dbReference type="Proteomes" id="UP000298324">
    <property type="component" value="Unassembled WGS sequence"/>
</dbReference>
<name>A0A4Y7R9E3_9FIRM</name>
<dbReference type="AlphaFoldDB" id="A0A4Y7R9E3"/>
<protein>
    <submittedName>
        <fullName evidence="2">Spore germination protein GerM</fullName>
    </submittedName>
</protein>
<dbReference type="InterPro" id="IPR018911">
    <property type="entry name" value="Gmad2_Ig-like_dom"/>
</dbReference>
<dbReference type="SMART" id="SM00909">
    <property type="entry name" value="Germane"/>
    <property type="match status" value="1"/>
</dbReference>
<keyword evidence="3" id="KW-1185">Reference proteome</keyword>
<feature type="domain" description="GerMN" evidence="1">
    <location>
        <begin position="88"/>
        <end position="176"/>
    </location>
</feature>
<gene>
    <name evidence="2" type="primary">gerM</name>
    <name evidence="2" type="ORF">Psch_02380</name>
</gene>
<dbReference type="EMBL" id="QFGA01000002">
    <property type="protein sequence ID" value="TEB05339.1"/>
    <property type="molecule type" value="Genomic_DNA"/>
</dbReference>
<reference evidence="2 3" key="1">
    <citation type="journal article" date="2018" name="Environ. Microbiol.">
        <title>Novel energy conservation strategies and behaviour of Pelotomaculum schinkii driving syntrophic propionate catabolism.</title>
        <authorList>
            <person name="Hidalgo-Ahumada C.A.P."/>
            <person name="Nobu M.K."/>
            <person name="Narihiro T."/>
            <person name="Tamaki H."/>
            <person name="Liu W.T."/>
            <person name="Kamagata Y."/>
            <person name="Stams A.J.M."/>
            <person name="Imachi H."/>
            <person name="Sousa D.Z."/>
        </authorList>
    </citation>
    <scope>NUCLEOTIDE SEQUENCE [LARGE SCALE GENOMIC DNA]</scope>
    <source>
        <strain evidence="2 3">HH</strain>
    </source>
</reference>
<proteinExistence type="predicted"/>
<organism evidence="2 3">
    <name type="scientific">Pelotomaculum schinkii</name>
    <dbReference type="NCBI Taxonomy" id="78350"/>
    <lineage>
        <taxon>Bacteria</taxon>
        <taxon>Bacillati</taxon>
        <taxon>Bacillota</taxon>
        <taxon>Clostridia</taxon>
        <taxon>Eubacteriales</taxon>
        <taxon>Desulfotomaculaceae</taxon>
        <taxon>Pelotomaculum</taxon>
    </lineage>
</organism>
<sequence length="296" mass="31620">MNWSTLKTIRAAATLAALLLVLLLLSGCTLFGGKGSGQVAPGGAPQGQEEDLPAQQSLNLALYYVKITDKDAYLVREVHQVPYTSEVAKAALEELIKGSPKTPGAAGVLPPETKIRGISLKDGNASVDFSSEVLKANVGAAGEALGIQSIVNTLTEFPEIKQVSFLVEGKLDERTKDWWGHVGLYTQPFKRDVSSVYEPVIWVTSPEPGQKIASPVQIRGSARVFEATVNARIIDDSGKELARGYATASEGAPGRGDFVFSLPFTPPTTGSGKVEVFWISPKDGEELDKVVVPVIW</sequence>
<dbReference type="InterPro" id="IPR019606">
    <property type="entry name" value="GerMN"/>
</dbReference>
<dbReference type="Pfam" id="PF10648">
    <property type="entry name" value="Gmad2"/>
    <property type="match status" value="1"/>
</dbReference>
<comment type="caution">
    <text evidence="2">The sequence shown here is derived from an EMBL/GenBank/DDBJ whole genome shotgun (WGS) entry which is preliminary data.</text>
</comment>
<evidence type="ECO:0000313" key="2">
    <source>
        <dbReference type="EMBL" id="TEB05339.1"/>
    </source>
</evidence>
<evidence type="ECO:0000259" key="1">
    <source>
        <dbReference type="SMART" id="SM00909"/>
    </source>
</evidence>
<dbReference type="Pfam" id="PF10646">
    <property type="entry name" value="Germane"/>
    <property type="match status" value="1"/>
</dbReference>
<dbReference type="RefSeq" id="WP_190240419.1">
    <property type="nucleotide sequence ID" value="NZ_QFGA01000002.1"/>
</dbReference>
<dbReference type="PROSITE" id="PS51257">
    <property type="entry name" value="PROKAR_LIPOPROTEIN"/>
    <property type="match status" value="1"/>
</dbReference>